<evidence type="ECO:0000313" key="4">
    <source>
        <dbReference type="EMBL" id="PCS02873.1"/>
    </source>
</evidence>
<dbReference type="OrthoDB" id="9790931at2"/>
<dbReference type="EMBL" id="FPKS01000002">
    <property type="protein sequence ID" value="SFZ72067.1"/>
    <property type="molecule type" value="Genomic_DNA"/>
</dbReference>
<dbReference type="Pfam" id="PF26337">
    <property type="entry name" value="Gtf3_C"/>
    <property type="match status" value="1"/>
</dbReference>
<evidence type="ECO:0000313" key="7">
    <source>
        <dbReference type="Proteomes" id="UP000218979"/>
    </source>
</evidence>
<keyword evidence="7" id="KW-1185">Reference proteome</keyword>
<reference evidence="4 7" key="1">
    <citation type="submission" date="2014-12" db="EMBL/GenBank/DDBJ databases">
        <title>Draft genome sequences of 10 type strains of Lactococcus.</title>
        <authorList>
            <person name="Sun Z."/>
            <person name="Zhong Z."/>
            <person name="Liu W."/>
            <person name="Zhang W."/>
            <person name="Zhang H."/>
        </authorList>
    </citation>
    <scope>NUCLEOTIDE SEQUENCE [LARGE SCALE GENOMIC DNA]</scope>
    <source>
        <strain evidence="4 7">DSM 22330</strain>
    </source>
</reference>
<gene>
    <name evidence="4" type="ORF">RR45_GL000386</name>
    <name evidence="5" type="ORF">SAMN02746068_00556</name>
</gene>
<dbReference type="EMBL" id="JXJT01000012">
    <property type="protein sequence ID" value="PCS02873.1"/>
    <property type="molecule type" value="Genomic_DNA"/>
</dbReference>
<dbReference type="Proteomes" id="UP000185655">
    <property type="component" value="Unassembled WGS sequence"/>
</dbReference>
<reference evidence="5 6" key="2">
    <citation type="submission" date="2016-11" db="EMBL/GenBank/DDBJ databases">
        <authorList>
            <person name="Jaros S."/>
            <person name="Januszkiewicz K."/>
            <person name="Wedrychowicz H."/>
        </authorList>
    </citation>
    <scope>NUCLEOTIDE SEQUENCE [LARGE SCALE GENOMIC DNA]</scope>
    <source>
        <strain evidence="5 6">DSM 22330</strain>
    </source>
</reference>
<name>A0A1K2H6N6_9LACT</name>
<dbReference type="Pfam" id="PF26334">
    <property type="entry name" value="Gtf3_N"/>
    <property type="match status" value="1"/>
</dbReference>
<organism evidence="5 6">
    <name type="scientific">Pseudolactococcus chungangensis CAU 28 = DSM 22330</name>
    <dbReference type="NCBI Taxonomy" id="1122154"/>
    <lineage>
        <taxon>Bacteria</taxon>
        <taxon>Bacillati</taxon>
        <taxon>Bacillota</taxon>
        <taxon>Bacilli</taxon>
        <taxon>Lactobacillales</taxon>
        <taxon>Streptococcaceae</taxon>
        <taxon>Pseudolactococcus</taxon>
    </lineage>
</organism>
<keyword evidence="1" id="KW-0808">Transferase</keyword>
<dbReference type="STRING" id="1122154.SAMN02746068_00556"/>
<feature type="domain" description="Glucosyltransferase 3-like N-terminal" evidence="2">
    <location>
        <begin position="2"/>
        <end position="155"/>
    </location>
</feature>
<evidence type="ECO:0000256" key="1">
    <source>
        <dbReference type="ARBA" id="ARBA00022679"/>
    </source>
</evidence>
<evidence type="ECO:0000259" key="2">
    <source>
        <dbReference type="Pfam" id="PF26334"/>
    </source>
</evidence>
<dbReference type="RefSeq" id="WP_031366661.1">
    <property type="nucleotide sequence ID" value="NZ_FPKS01000002.1"/>
</dbReference>
<dbReference type="Gene3D" id="3.40.50.2000">
    <property type="entry name" value="Glycogen Phosphorylase B"/>
    <property type="match status" value="1"/>
</dbReference>
<proteinExistence type="predicted"/>
<dbReference type="InterPro" id="IPR058592">
    <property type="entry name" value="Gtf3_C"/>
</dbReference>
<feature type="domain" description="Glucosyltransferase 3-like C-terminal" evidence="3">
    <location>
        <begin position="197"/>
        <end position="299"/>
    </location>
</feature>
<protein>
    <submittedName>
        <fullName evidence="4">Nucleotide sugar synthetase-like protein</fullName>
    </submittedName>
</protein>
<accession>A0A1K2H6N6</accession>
<evidence type="ECO:0000313" key="6">
    <source>
        <dbReference type="Proteomes" id="UP000185655"/>
    </source>
</evidence>
<dbReference type="InterPro" id="IPR058591">
    <property type="entry name" value="Gtf3_N"/>
</dbReference>
<dbReference type="Proteomes" id="UP000218979">
    <property type="component" value="Unassembled WGS sequence"/>
</dbReference>
<dbReference type="AlphaFoldDB" id="A0A1K2H6N6"/>
<evidence type="ECO:0000313" key="5">
    <source>
        <dbReference type="EMBL" id="SFZ72067.1"/>
    </source>
</evidence>
<evidence type="ECO:0000259" key="3">
    <source>
        <dbReference type="Pfam" id="PF26337"/>
    </source>
</evidence>
<sequence>MTNWITKINGSDVQHATDVHFILNGQAAESAEAVGFSVINYAPYQLRDAADEDVETRVTTLLSGVQPDDLLIVQWPMWQADARFEKIFIEKIRLIPRVKIAALLWEVMPWLMTDDLSDGTHPEMTKLRDFDLLLVGNPKLAVQLRDSGNIALPMLAIGLIDFKCQGLLKAKTDFKDLVFIDSNGTEEEMSYHGQPPFIAMADGGFGVVPAARSQYEAHTNSLELSKYLSMGLPVVIRANMAQAELVRLHNLGIVLDDLNAIDAVLADMTIMDYQEKLTAVGAWSEAVRSGYFVKRACLESIRILKLREVDYLAEI</sequence>